<keyword evidence="1" id="KW-0285">Flavoprotein</keyword>
<dbReference type="GO" id="GO:0018580">
    <property type="term" value="F:nitronate monooxygenase activity"/>
    <property type="evidence" value="ECO:0007669"/>
    <property type="project" value="InterPro"/>
</dbReference>
<protein>
    <submittedName>
        <fullName evidence="4">Oxidoreductase</fullName>
    </submittedName>
</protein>
<dbReference type="CDD" id="cd04730">
    <property type="entry name" value="NPD_like"/>
    <property type="match status" value="1"/>
</dbReference>
<dbReference type="Gene3D" id="3.20.20.70">
    <property type="entry name" value="Aldolase class I"/>
    <property type="match status" value="1"/>
</dbReference>
<evidence type="ECO:0000313" key="5">
    <source>
        <dbReference type="Proteomes" id="UP000234254"/>
    </source>
</evidence>
<dbReference type="PANTHER" id="PTHR32332:SF31">
    <property type="entry name" value="2-NITROPROPANE DIOXYGENASE FAMILY, PUTATIVE (AFU_ORTHOLOGUE AFUA_2G09850)-RELATED"/>
    <property type="match status" value="1"/>
</dbReference>
<dbReference type="Proteomes" id="UP000234254">
    <property type="component" value="Unassembled WGS sequence"/>
</dbReference>
<gene>
    <name evidence="4" type="ORF">P168DRAFT_299415</name>
</gene>
<sequence>MDTLKAVGQGIETAATELLGIKHPVLLAGMFSVSSPKLAAAVTNAGGLGVFGGAVYTPAAMREALAELKDHLHDKNAPFGVDLLTPKVGGNARKTNHDYTHGKLDELIEIIIESGAKLYVSAVGLPPRHVVDRLHQGGVLYMNMIGHPKHAQSAINNGADLLCAQGGEGGGHTGDIPTIVLIPAVRKIINGQKSKFTGKEVGLIAAGGLFNGQSLAAALMLGASAVWIGTRFILAEESGASKYHQQMLEKSGFGDIVRTTIFTGRPLNALDTPYIRRWEGERRQEMLDLQAKGIVPVQHDLESKPDDDDLLDSAHVLPMGKVAGMVNSVQPAKQIVEDMVREACSMLSGGYQMMGKL</sequence>
<name>A0A2I1CTW2_ASPC2</name>
<dbReference type="AlphaFoldDB" id="A0A2I1CTW2"/>
<dbReference type="VEuPathDB" id="FungiDB:P168DRAFT_299415"/>
<dbReference type="RefSeq" id="XP_024689666.1">
    <property type="nucleotide sequence ID" value="XM_024838339.1"/>
</dbReference>
<organism evidence="4 5">
    <name type="scientific">Aspergillus campestris (strain IBT 28561)</name>
    <dbReference type="NCBI Taxonomy" id="1392248"/>
    <lineage>
        <taxon>Eukaryota</taxon>
        <taxon>Fungi</taxon>
        <taxon>Dikarya</taxon>
        <taxon>Ascomycota</taxon>
        <taxon>Pezizomycotina</taxon>
        <taxon>Eurotiomycetes</taxon>
        <taxon>Eurotiomycetidae</taxon>
        <taxon>Eurotiales</taxon>
        <taxon>Aspergillaceae</taxon>
        <taxon>Aspergillus</taxon>
        <taxon>Aspergillus subgen. Circumdati</taxon>
    </lineage>
</organism>
<proteinExistence type="predicted"/>
<dbReference type="PANTHER" id="PTHR32332">
    <property type="entry name" value="2-NITROPROPANE DIOXYGENASE"/>
    <property type="match status" value="1"/>
</dbReference>
<evidence type="ECO:0000256" key="1">
    <source>
        <dbReference type="ARBA" id="ARBA00022630"/>
    </source>
</evidence>
<dbReference type="OrthoDB" id="10265891at2759"/>
<dbReference type="GeneID" id="36545863"/>
<evidence type="ECO:0000313" key="4">
    <source>
        <dbReference type="EMBL" id="PKY01072.1"/>
    </source>
</evidence>
<keyword evidence="5" id="KW-1185">Reference proteome</keyword>
<dbReference type="InterPro" id="IPR013785">
    <property type="entry name" value="Aldolase_TIM"/>
</dbReference>
<reference evidence="4" key="1">
    <citation type="submission" date="2016-12" db="EMBL/GenBank/DDBJ databases">
        <title>The genomes of Aspergillus section Nigri reveals drivers in fungal speciation.</title>
        <authorList>
            <consortium name="DOE Joint Genome Institute"/>
            <person name="Vesth T.C."/>
            <person name="Nybo J."/>
            <person name="Theobald S."/>
            <person name="Brandl J."/>
            <person name="Frisvad J.C."/>
            <person name="Nielsen K.F."/>
            <person name="Lyhne E.K."/>
            <person name="Kogle M.E."/>
            <person name="Kuo A."/>
            <person name="Riley R."/>
            <person name="Clum A."/>
            <person name="Nolan M."/>
            <person name="Lipzen A."/>
            <person name="Salamov A."/>
            <person name="Henrissat B."/>
            <person name="Wiebenga A."/>
            <person name="De vries R.P."/>
            <person name="Grigoriev I.V."/>
            <person name="Mortensen U.H."/>
            <person name="Andersen M.R."/>
            <person name="Baker S.E."/>
        </authorList>
    </citation>
    <scope>NUCLEOTIDE SEQUENCE</scope>
    <source>
        <strain evidence="4">IBT 28561</strain>
    </source>
</reference>
<comment type="caution">
    <text evidence="4">The sequence shown here is derived from an EMBL/GenBank/DDBJ whole genome shotgun (WGS) entry which is preliminary data.</text>
</comment>
<dbReference type="SUPFAM" id="SSF51412">
    <property type="entry name" value="Inosine monophosphate dehydrogenase (IMPDH)"/>
    <property type="match status" value="1"/>
</dbReference>
<keyword evidence="2" id="KW-0288">FMN</keyword>
<keyword evidence="3" id="KW-0560">Oxidoreductase</keyword>
<evidence type="ECO:0000256" key="2">
    <source>
        <dbReference type="ARBA" id="ARBA00022643"/>
    </source>
</evidence>
<evidence type="ECO:0000256" key="3">
    <source>
        <dbReference type="ARBA" id="ARBA00023002"/>
    </source>
</evidence>
<dbReference type="Pfam" id="PF03060">
    <property type="entry name" value="NMO"/>
    <property type="match status" value="1"/>
</dbReference>
<accession>A0A2I1CTW2</accession>
<dbReference type="InterPro" id="IPR004136">
    <property type="entry name" value="NMO"/>
</dbReference>
<dbReference type="EMBL" id="MSFM01000012">
    <property type="protein sequence ID" value="PKY01072.1"/>
    <property type="molecule type" value="Genomic_DNA"/>
</dbReference>